<feature type="compositionally biased region" description="Basic and acidic residues" evidence="1">
    <location>
        <begin position="65"/>
        <end position="97"/>
    </location>
</feature>
<dbReference type="PROSITE" id="PS00213">
    <property type="entry name" value="LIPOCALIN"/>
    <property type="match status" value="1"/>
</dbReference>
<feature type="compositionally biased region" description="Acidic residues" evidence="1">
    <location>
        <begin position="126"/>
        <end position="149"/>
    </location>
</feature>
<feature type="chain" id="PRO_5039664087" evidence="2">
    <location>
        <begin position="23"/>
        <end position="611"/>
    </location>
</feature>
<feature type="compositionally biased region" description="Acidic residues" evidence="1">
    <location>
        <begin position="98"/>
        <end position="108"/>
    </location>
</feature>
<feature type="region of interest" description="Disordered" evidence="1">
    <location>
        <begin position="28"/>
        <end position="157"/>
    </location>
</feature>
<dbReference type="PANTHER" id="PTHR10612">
    <property type="entry name" value="APOLIPOPROTEIN D"/>
    <property type="match status" value="1"/>
</dbReference>
<dbReference type="RefSeq" id="WP_085178224.1">
    <property type="nucleotide sequence ID" value="NZ_LQPC01000065.1"/>
</dbReference>
<dbReference type="InterPro" id="IPR029058">
    <property type="entry name" value="AB_hydrolase_fold"/>
</dbReference>
<keyword evidence="2" id="KW-0732">Signal</keyword>
<evidence type="ECO:0000313" key="4">
    <source>
        <dbReference type="EMBL" id="ORV82536.1"/>
    </source>
</evidence>
<reference evidence="4 5" key="1">
    <citation type="submission" date="2016-01" db="EMBL/GenBank/DDBJ databases">
        <title>The new phylogeny of the genus Mycobacterium.</title>
        <authorList>
            <person name="Tarcisio F."/>
            <person name="Conor M."/>
            <person name="Antonella G."/>
            <person name="Elisabetta G."/>
            <person name="Giulia F.S."/>
            <person name="Sara T."/>
            <person name="Anna F."/>
            <person name="Clotilde B."/>
            <person name="Roberto B."/>
            <person name="Veronica D.S."/>
            <person name="Fabio R."/>
            <person name="Monica P."/>
            <person name="Olivier J."/>
            <person name="Enrico T."/>
            <person name="Nicola S."/>
        </authorList>
    </citation>
    <scope>NUCLEOTIDE SEQUENCE [LARGE SCALE GENOMIC DNA]</scope>
    <source>
        <strain evidence="4 5">DSM 45541</strain>
    </source>
</reference>
<sequence length="611" mass="63803">MTSRHWALWLGTFGAGACIALGAGHGVAAADTDTSDGGAESSSQAAATTEDHDSESDSPSSPATENDRRGTTKRDLDDAPDKDATEEAVREQDREQDSELESDDETADADGPAESASKTAVLTTDSETDKEEAAEEAAEETSEPVDDATSEAAAAPAQAIPAGVTGVKTGQAALTIPVGDRGYKTRASWYLPTQSDGSVAATGVIWLQHGFLGNRSSMSKLAQTLSLQTNSIVVTPFISSFPLRCSSCWINGVPMQQAVASMFLGERDSLTSSAILAGYSGVLPEDFVMSGQSAGGGFATAVGGYYVDDAPGSDALRGVVMFDGFAFDGVVPNALQKLDDPFVPVYQVAAPPQPFNSGGSTTQELVAARPGQFVGVTLAGGSHADSLIGGNAIFDFFAQLVTGISPRGNTQAVYTLATGWINDLYQGLGPQDGTGIYGVPDQYLVLGEAAGVVLAPPPVVDLDRYLGTWFEVGSVKQFFSIGLVNTTAVYSLNPDGSIKVENSGNYFFNNGPKSTIVGSALPINDANNKLNVAFFGSASTRPPGNYWIVDLDPDYGWAVVTDPTGFSGFLLSRDPIVSDEFYQELLDRASVYGVKNRITPTRQPAATSTST</sequence>
<accession>A0A1X1W7G7</accession>
<dbReference type="Gene3D" id="3.40.50.1820">
    <property type="entry name" value="alpha/beta hydrolase"/>
    <property type="match status" value="1"/>
</dbReference>
<dbReference type="SUPFAM" id="SSF50814">
    <property type="entry name" value="Lipocalins"/>
    <property type="match status" value="1"/>
</dbReference>
<evidence type="ECO:0000256" key="1">
    <source>
        <dbReference type="SAM" id="MobiDB-lite"/>
    </source>
</evidence>
<dbReference type="PANTHER" id="PTHR10612:SF34">
    <property type="entry name" value="APOLIPOPROTEIN D"/>
    <property type="match status" value="1"/>
</dbReference>
<dbReference type="Pfam" id="PF08212">
    <property type="entry name" value="Lipocalin_2"/>
    <property type="match status" value="1"/>
</dbReference>
<dbReference type="InterPro" id="IPR012674">
    <property type="entry name" value="Calycin"/>
</dbReference>
<dbReference type="InterPro" id="IPR022272">
    <property type="entry name" value="Lipocalin_CS"/>
</dbReference>
<dbReference type="Gene3D" id="2.40.128.20">
    <property type="match status" value="1"/>
</dbReference>
<dbReference type="GO" id="GO:0006950">
    <property type="term" value="P:response to stress"/>
    <property type="evidence" value="ECO:0007669"/>
    <property type="project" value="UniProtKB-ARBA"/>
</dbReference>
<dbReference type="PROSITE" id="PS51257">
    <property type="entry name" value="PROKAR_LIPOPROTEIN"/>
    <property type="match status" value="1"/>
</dbReference>
<dbReference type="InterPro" id="IPR047202">
    <property type="entry name" value="Lipocalin_Blc-like_dom"/>
</dbReference>
<feature type="signal peptide" evidence="2">
    <location>
        <begin position="1"/>
        <end position="22"/>
    </location>
</feature>
<dbReference type="EMBL" id="LQPC01000065">
    <property type="protein sequence ID" value="ORV82536.1"/>
    <property type="molecule type" value="Genomic_DNA"/>
</dbReference>
<evidence type="ECO:0000259" key="3">
    <source>
        <dbReference type="Pfam" id="PF08212"/>
    </source>
</evidence>
<proteinExistence type="predicted"/>
<dbReference type="CDD" id="cd19438">
    <property type="entry name" value="lipocalin_Blc-like"/>
    <property type="match status" value="1"/>
</dbReference>
<dbReference type="InterPro" id="IPR000566">
    <property type="entry name" value="Lipocln_cytosolic_FA-bd_dom"/>
</dbReference>
<evidence type="ECO:0000313" key="5">
    <source>
        <dbReference type="Proteomes" id="UP000193622"/>
    </source>
</evidence>
<dbReference type="AlphaFoldDB" id="A0A1X1W7G7"/>
<dbReference type="SUPFAM" id="SSF53474">
    <property type="entry name" value="alpha/beta-Hydrolases"/>
    <property type="match status" value="1"/>
</dbReference>
<dbReference type="Proteomes" id="UP000193622">
    <property type="component" value="Unassembled WGS sequence"/>
</dbReference>
<comment type="caution">
    <text evidence="4">The sequence shown here is derived from an EMBL/GenBank/DDBJ whole genome shotgun (WGS) entry which is preliminary data.</text>
</comment>
<gene>
    <name evidence="4" type="ORF">AWC12_27310</name>
</gene>
<feature type="domain" description="Lipocalin/cytosolic fatty-acid binding" evidence="3">
    <location>
        <begin position="460"/>
        <end position="593"/>
    </location>
</feature>
<name>A0A1X1W7G7_MYCIR</name>
<protein>
    <submittedName>
        <fullName evidence="4">Lipocalin</fullName>
    </submittedName>
</protein>
<evidence type="ECO:0000256" key="2">
    <source>
        <dbReference type="SAM" id="SignalP"/>
    </source>
</evidence>
<feature type="compositionally biased region" description="Low complexity" evidence="1">
    <location>
        <begin position="28"/>
        <end position="48"/>
    </location>
</feature>
<organism evidence="4 5">
    <name type="scientific">Mycolicibacterium iranicum</name>
    <name type="common">Mycobacterium iranicum</name>
    <dbReference type="NCBI Taxonomy" id="912594"/>
    <lineage>
        <taxon>Bacteria</taxon>
        <taxon>Bacillati</taxon>
        <taxon>Actinomycetota</taxon>
        <taxon>Actinomycetes</taxon>
        <taxon>Mycobacteriales</taxon>
        <taxon>Mycobacteriaceae</taxon>
        <taxon>Mycolicibacterium</taxon>
    </lineage>
</organism>